<dbReference type="Proteomes" id="UP000662637">
    <property type="component" value="Unassembled WGS sequence"/>
</dbReference>
<feature type="region of interest" description="Disordered" evidence="1">
    <location>
        <begin position="90"/>
        <end position="139"/>
    </location>
</feature>
<accession>A0A5E4CL33</accession>
<evidence type="ECO:0000313" key="4">
    <source>
        <dbReference type="Proteomes" id="UP000335636"/>
    </source>
</evidence>
<evidence type="ECO:0000313" key="2">
    <source>
        <dbReference type="EMBL" id="KAF7461944.1"/>
    </source>
</evidence>
<dbReference type="AlphaFoldDB" id="A0A5E4CL33"/>
<sequence length="205" mass="22143">MPEYFTDTASLVLIPNTKTKYSLQYISREKVKISRLCPFETHDEDQIFESEGKWRGRWHFRMQQATANEGPTAAFGETKLGEGKGICGLASYHAAQPPGPGDRDPGHPPDAARPGSAAHRLRGPKGGADRVPSALDTNSPFLSSLGTQCSLENLQTPEISETQAAQSHLGLSGRACGARKGRREVGEEEKPATSRKPALPLCFGT</sequence>
<feature type="compositionally biased region" description="Basic and acidic residues" evidence="1">
    <location>
        <begin position="183"/>
        <end position="192"/>
    </location>
</feature>
<feature type="region of interest" description="Disordered" evidence="1">
    <location>
        <begin position="162"/>
        <end position="205"/>
    </location>
</feature>
<evidence type="ECO:0000256" key="1">
    <source>
        <dbReference type="SAM" id="MobiDB-lite"/>
    </source>
</evidence>
<reference evidence="3 4" key="1">
    <citation type="submission" date="2019-04" db="EMBL/GenBank/DDBJ databases">
        <authorList>
            <person name="Alioto T."/>
            <person name="Alioto T."/>
        </authorList>
    </citation>
    <scope>NUCLEOTIDE SEQUENCE [LARGE SCALE GENOMIC DNA]</scope>
</reference>
<dbReference type="EMBL" id="WJEC01008479">
    <property type="protein sequence ID" value="KAF7461944.1"/>
    <property type="molecule type" value="Genomic_DNA"/>
</dbReference>
<name>A0A5E4CL33_MARMO</name>
<evidence type="ECO:0000313" key="3">
    <source>
        <dbReference type="EMBL" id="VTJ82574.1"/>
    </source>
</evidence>
<protein>
    <submittedName>
        <fullName evidence="3">Uncharacterized protein</fullName>
    </submittedName>
</protein>
<reference evidence="2" key="2">
    <citation type="submission" date="2020-08" db="EMBL/GenBank/DDBJ databases">
        <authorList>
            <person name="Shumante A."/>
            <person name="Zimin A.V."/>
            <person name="Puiu D."/>
            <person name="Salzberg S.L."/>
        </authorList>
    </citation>
    <scope>NUCLEOTIDE SEQUENCE</scope>
    <source>
        <strain evidence="2">WC2-LM</strain>
        <tissue evidence="2">Liver</tissue>
    </source>
</reference>
<organism evidence="3 4">
    <name type="scientific">Marmota monax</name>
    <name type="common">Woodchuck</name>
    <dbReference type="NCBI Taxonomy" id="9995"/>
    <lineage>
        <taxon>Eukaryota</taxon>
        <taxon>Metazoa</taxon>
        <taxon>Chordata</taxon>
        <taxon>Craniata</taxon>
        <taxon>Vertebrata</taxon>
        <taxon>Euteleostomi</taxon>
        <taxon>Mammalia</taxon>
        <taxon>Eutheria</taxon>
        <taxon>Euarchontoglires</taxon>
        <taxon>Glires</taxon>
        <taxon>Rodentia</taxon>
        <taxon>Sciuromorpha</taxon>
        <taxon>Sciuridae</taxon>
        <taxon>Xerinae</taxon>
        <taxon>Marmotini</taxon>
        <taxon>Marmota</taxon>
    </lineage>
</organism>
<dbReference type="EMBL" id="CABDUW010001553">
    <property type="protein sequence ID" value="VTJ82574.1"/>
    <property type="molecule type" value="Genomic_DNA"/>
</dbReference>
<keyword evidence="4" id="KW-1185">Reference proteome</keyword>
<gene>
    <name evidence="2" type="ORF">GHT09_013392</name>
    <name evidence="3" type="ORF">MONAX_5E001667</name>
</gene>
<proteinExistence type="predicted"/>
<dbReference type="Proteomes" id="UP000335636">
    <property type="component" value="Unassembled WGS sequence"/>
</dbReference>